<organism evidence="1 2">
    <name type="scientific">Roseomonas nitratireducens</name>
    <dbReference type="NCBI Taxonomy" id="2820810"/>
    <lineage>
        <taxon>Bacteria</taxon>
        <taxon>Pseudomonadati</taxon>
        <taxon>Pseudomonadota</taxon>
        <taxon>Alphaproteobacteria</taxon>
        <taxon>Acetobacterales</taxon>
        <taxon>Roseomonadaceae</taxon>
        <taxon>Roseomonas</taxon>
    </lineage>
</organism>
<name>A0ABS4AMX4_9PROT</name>
<evidence type="ECO:0000313" key="1">
    <source>
        <dbReference type="EMBL" id="MBP0462707.1"/>
    </source>
</evidence>
<sequence>MSLPRRAVLPALLATAACGGGDAPPPPPSGPPSYSHLTPLRIAVERLEIVPPEPSAVRAMPPAPLPPAEVVRIMAQDRLSAAGGPGVARFRTVAATLVRESSSGGVFTGGSERLTCTLRCRLEIVSPEGQPAGFAEAEVRRTMSGPAGSEADRARRADEIVRQAGRDLNVEFEFQLRRNLRAVLAAPAAPAPAAAPVEAEPLPRS</sequence>
<dbReference type="PROSITE" id="PS51257">
    <property type="entry name" value="PROKAR_LIPOPROTEIN"/>
    <property type="match status" value="1"/>
</dbReference>
<evidence type="ECO:0008006" key="3">
    <source>
        <dbReference type="Google" id="ProtNLM"/>
    </source>
</evidence>
<dbReference type="RefSeq" id="WP_209350063.1">
    <property type="nucleotide sequence ID" value="NZ_JAGIYZ010000001.1"/>
</dbReference>
<evidence type="ECO:0000313" key="2">
    <source>
        <dbReference type="Proteomes" id="UP000680815"/>
    </source>
</evidence>
<protein>
    <recommendedName>
        <fullName evidence="3">Lipoprotein</fullName>
    </recommendedName>
</protein>
<dbReference type="EMBL" id="JAGIYZ010000001">
    <property type="protein sequence ID" value="MBP0462707.1"/>
    <property type="molecule type" value="Genomic_DNA"/>
</dbReference>
<reference evidence="1 2" key="1">
    <citation type="submission" date="2021-03" db="EMBL/GenBank/DDBJ databases">
        <authorList>
            <person name="So Y."/>
        </authorList>
    </citation>
    <scope>NUCLEOTIDE SEQUENCE [LARGE SCALE GENOMIC DNA]</scope>
    <source>
        <strain evidence="1 2">PWR1</strain>
    </source>
</reference>
<comment type="caution">
    <text evidence="1">The sequence shown here is derived from an EMBL/GenBank/DDBJ whole genome shotgun (WGS) entry which is preliminary data.</text>
</comment>
<dbReference type="Proteomes" id="UP000680815">
    <property type="component" value="Unassembled WGS sequence"/>
</dbReference>
<accession>A0ABS4AMX4</accession>
<keyword evidence="2" id="KW-1185">Reference proteome</keyword>
<proteinExistence type="predicted"/>
<gene>
    <name evidence="1" type="ORF">J5Y09_02180</name>
</gene>